<proteinExistence type="predicted"/>
<sequence>MSGNAPMVDHPQKKRPADFSGSVSAKESLKRERAVKRSQMASKNHVFLSTATTAEHIIAASRGVAEELGFASMGAEVLKIDDR</sequence>
<comment type="caution">
    <text evidence="2">The sequence shown here is derived from an EMBL/GenBank/DDBJ whole genome shotgun (WGS) entry which is preliminary data.</text>
</comment>
<dbReference type="AlphaFoldDB" id="A0A9K3D1Z6"/>
<dbReference type="Proteomes" id="UP000265618">
    <property type="component" value="Unassembled WGS sequence"/>
</dbReference>
<gene>
    <name evidence="2" type="ORF">KIPB_008662</name>
</gene>
<feature type="non-terminal residue" evidence="2">
    <location>
        <position position="1"/>
    </location>
</feature>
<name>A0A9K3D1Z6_9EUKA</name>
<feature type="region of interest" description="Disordered" evidence="1">
    <location>
        <begin position="1"/>
        <end position="41"/>
    </location>
</feature>
<evidence type="ECO:0000313" key="3">
    <source>
        <dbReference type="Proteomes" id="UP000265618"/>
    </source>
</evidence>
<protein>
    <submittedName>
        <fullName evidence="2">Uncharacterized protein</fullName>
    </submittedName>
</protein>
<reference evidence="2 3" key="1">
    <citation type="journal article" date="2018" name="PLoS ONE">
        <title>The draft genome of Kipferlia bialata reveals reductive genome evolution in fornicate parasites.</title>
        <authorList>
            <person name="Tanifuji G."/>
            <person name="Takabayashi S."/>
            <person name="Kume K."/>
            <person name="Takagi M."/>
            <person name="Nakayama T."/>
            <person name="Kamikawa R."/>
            <person name="Inagaki Y."/>
            <person name="Hashimoto T."/>
        </authorList>
    </citation>
    <scope>NUCLEOTIDE SEQUENCE [LARGE SCALE GENOMIC DNA]</scope>
    <source>
        <strain evidence="2">NY0173</strain>
    </source>
</reference>
<evidence type="ECO:0000256" key="1">
    <source>
        <dbReference type="SAM" id="MobiDB-lite"/>
    </source>
</evidence>
<evidence type="ECO:0000313" key="2">
    <source>
        <dbReference type="EMBL" id="GIQ86752.1"/>
    </source>
</evidence>
<organism evidence="2 3">
    <name type="scientific">Kipferlia bialata</name>
    <dbReference type="NCBI Taxonomy" id="797122"/>
    <lineage>
        <taxon>Eukaryota</taxon>
        <taxon>Metamonada</taxon>
        <taxon>Carpediemonas-like organisms</taxon>
        <taxon>Kipferlia</taxon>
    </lineage>
</organism>
<keyword evidence="3" id="KW-1185">Reference proteome</keyword>
<dbReference type="EMBL" id="BDIP01002739">
    <property type="protein sequence ID" value="GIQ86752.1"/>
    <property type="molecule type" value="Genomic_DNA"/>
</dbReference>
<accession>A0A9K3D1Z6</accession>